<name>A0A4Y2JYZ9_ARAVE</name>
<organism evidence="7 8">
    <name type="scientific">Araneus ventricosus</name>
    <name type="common">Orbweaver spider</name>
    <name type="synonym">Epeira ventricosa</name>
    <dbReference type="NCBI Taxonomy" id="182803"/>
    <lineage>
        <taxon>Eukaryota</taxon>
        <taxon>Metazoa</taxon>
        <taxon>Ecdysozoa</taxon>
        <taxon>Arthropoda</taxon>
        <taxon>Chelicerata</taxon>
        <taxon>Arachnida</taxon>
        <taxon>Araneae</taxon>
        <taxon>Araneomorphae</taxon>
        <taxon>Entelegynae</taxon>
        <taxon>Araneoidea</taxon>
        <taxon>Araneidae</taxon>
        <taxon>Araneus</taxon>
    </lineage>
</organism>
<evidence type="ECO:0000256" key="1">
    <source>
        <dbReference type="ARBA" id="ARBA00004141"/>
    </source>
</evidence>
<feature type="transmembrane region" description="Helical" evidence="6">
    <location>
        <begin position="230"/>
        <end position="248"/>
    </location>
</feature>
<feature type="transmembrane region" description="Helical" evidence="6">
    <location>
        <begin position="260"/>
        <end position="279"/>
    </location>
</feature>
<feature type="transmembrane region" description="Helical" evidence="6">
    <location>
        <begin position="31"/>
        <end position="51"/>
    </location>
</feature>
<evidence type="ECO:0000256" key="3">
    <source>
        <dbReference type="ARBA" id="ARBA00022692"/>
    </source>
</evidence>
<dbReference type="Gene3D" id="3.30.420.10">
    <property type="entry name" value="Ribonuclease H-like superfamily/Ribonuclease H"/>
    <property type="match status" value="1"/>
</dbReference>
<dbReference type="PANTHER" id="PTHR21355">
    <property type="entry name" value="G-PROTEIN COUPLED RECEPTOR-ASSOCIATED PROTEIN LMBRD2"/>
    <property type="match status" value="1"/>
</dbReference>
<keyword evidence="8" id="KW-1185">Reference proteome</keyword>
<dbReference type="OrthoDB" id="6284759at2759"/>
<sequence>DTIYYGKLSSHFGTLLIYVVLQPNSNLDGSHLKVICITASNTWGLFLLVLLEGYGLVEIPRKLWNTTKKGYMLNFLYFKASKVSAERCEAEEKIDDLMEEITHISNTTPASHPTRPYVDLILEKLPDERKSVTQLRRSRDDGRFSIDGISVKGLAKLHKQIIRAIHMYRRTQCQWNMLLEQVFHWEDVLANETNREKIFKTSVKTTKSPFLKFIQTPKIEWYWNCMLRNWVYRTLCVVLSVFSAIVVWSELTFFTQSPTLSIFALFIKSAKANYNYIAIETRILKRDRRAILPQIAADFNEGASTSVSVRTVQRTVINMGSLSRRSTRVPLLTALYKALLLSWARQHYHWTVDDWKHVTWSDKSCFQLYRTGARVRVWRQHR</sequence>
<gene>
    <name evidence="7" type="primary">LMBRD2_1</name>
    <name evidence="7" type="ORF">AVEN_256423_1</name>
</gene>
<comment type="caution">
    <text evidence="7">The sequence shown here is derived from an EMBL/GenBank/DDBJ whole genome shotgun (WGS) entry which is preliminary data.</text>
</comment>
<protein>
    <submittedName>
        <fullName evidence="7">LMBR1 domain-containing protein 2</fullName>
    </submittedName>
</protein>
<evidence type="ECO:0000256" key="2">
    <source>
        <dbReference type="ARBA" id="ARBA00010487"/>
    </source>
</evidence>
<comment type="subcellular location">
    <subcellularLocation>
        <location evidence="1">Membrane</location>
        <topology evidence="1">Multi-pass membrane protein</topology>
    </subcellularLocation>
</comment>
<proteinExistence type="inferred from homology"/>
<keyword evidence="3 6" id="KW-0812">Transmembrane</keyword>
<reference evidence="7 8" key="1">
    <citation type="journal article" date="2019" name="Sci. Rep.">
        <title>Orb-weaving spider Araneus ventricosus genome elucidates the spidroin gene catalogue.</title>
        <authorList>
            <person name="Kono N."/>
            <person name="Nakamura H."/>
            <person name="Ohtoshi R."/>
            <person name="Moran D.A.P."/>
            <person name="Shinohara A."/>
            <person name="Yoshida Y."/>
            <person name="Fujiwara M."/>
            <person name="Mori M."/>
            <person name="Tomita M."/>
            <person name="Arakawa K."/>
        </authorList>
    </citation>
    <scope>NUCLEOTIDE SEQUENCE [LARGE SCALE GENOMIC DNA]</scope>
</reference>
<evidence type="ECO:0000256" key="4">
    <source>
        <dbReference type="ARBA" id="ARBA00022989"/>
    </source>
</evidence>
<evidence type="ECO:0000256" key="6">
    <source>
        <dbReference type="SAM" id="Phobius"/>
    </source>
</evidence>
<evidence type="ECO:0000313" key="8">
    <source>
        <dbReference type="Proteomes" id="UP000499080"/>
    </source>
</evidence>
<comment type="similarity">
    <text evidence="2">Belongs to the LIMR family.</text>
</comment>
<evidence type="ECO:0000256" key="5">
    <source>
        <dbReference type="ARBA" id="ARBA00023136"/>
    </source>
</evidence>
<evidence type="ECO:0000313" key="7">
    <source>
        <dbReference type="EMBL" id="GBM95623.1"/>
    </source>
</evidence>
<dbReference type="PANTHER" id="PTHR21355:SF0">
    <property type="entry name" value="G-PROTEIN COUPLED RECEPTOR-ASSOCIATED PROTEIN LMBRD2"/>
    <property type="match status" value="1"/>
</dbReference>
<dbReference type="InterPro" id="IPR051584">
    <property type="entry name" value="GPCR-associated_LMBR1"/>
</dbReference>
<dbReference type="InterPro" id="IPR006876">
    <property type="entry name" value="LMBR1-like_membr_prot"/>
</dbReference>
<keyword evidence="4 6" id="KW-1133">Transmembrane helix</keyword>
<accession>A0A4Y2JYZ9</accession>
<dbReference type="EMBL" id="BGPR01004074">
    <property type="protein sequence ID" value="GBM95623.1"/>
    <property type="molecule type" value="Genomic_DNA"/>
</dbReference>
<dbReference type="GO" id="GO:0003676">
    <property type="term" value="F:nucleic acid binding"/>
    <property type="evidence" value="ECO:0007669"/>
    <property type="project" value="InterPro"/>
</dbReference>
<feature type="non-terminal residue" evidence="7">
    <location>
        <position position="1"/>
    </location>
</feature>
<dbReference type="Proteomes" id="UP000499080">
    <property type="component" value="Unassembled WGS sequence"/>
</dbReference>
<dbReference type="InterPro" id="IPR036397">
    <property type="entry name" value="RNaseH_sf"/>
</dbReference>
<dbReference type="GO" id="GO:0016020">
    <property type="term" value="C:membrane"/>
    <property type="evidence" value="ECO:0007669"/>
    <property type="project" value="UniProtKB-SubCell"/>
</dbReference>
<keyword evidence="5 6" id="KW-0472">Membrane</keyword>
<dbReference type="Pfam" id="PF04791">
    <property type="entry name" value="LMBR1"/>
    <property type="match status" value="1"/>
</dbReference>
<dbReference type="AlphaFoldDB" id="A0A4Y2JYZ9"/>